<dbReference type="EMBL" id="UXSR01000514">
    <property type="protein sequence ID" value="VDD76805.1"/>
    <property type="molecule type" value="Genomic_DNA"/>
</dbReference>
<evidence type="ECO:0000259" key="4">
    <source>
        <dbReference type="Pfam" id="PF13638"/>
    </source>
</evidence>
<keyword evidence="6" id="KW-1185">Reference proteome</keyword>
<feature type="domain" description="DNA/RNA-binding" evidence="3">
    <location>
        <begin position="100"/>
        <end position="316"/>
    </location>
</feature>
<feature type="compositionally biased region" description="Basic and acidic residues" evidence="2">
    <location>
        <begin position="587"/>
        <end position="599"/>
    </location>
</feature>
<sequence>MAGSLQSSSFEEAYKAHLTSALGFYQNLLLRFQLEYYRPDVWSKAWGMLDFGMITRLESKEVSTAHSLWAEKIAQKFLVYIGDLFRYHLDVGDFHARRIAYKYYQLAIAVNPSNGMFSCLLSQLVSGTPHNQLGTLDVGRCYGLNAVYHCLRSIVSPIPFDGAKGNLATILLKNEARFASMKESKPSMPSLQSQVLQRKAAIKLKDLCATIVKFLYLIHRNTQAYIKPETHAIDSTKDPDLLDQVLEDFSFILRSETKRFGAKCIAHMLPEFTGTYSTVPDFCPDSESFNRQKTATTPLLSPIILRMVLCAVLFTDFLVDSKGCESQEPPMEQLFERSKELPLFILLSLNLLLTHASHAMAKTVNMFTTAASKRLDAGQSTSRRRKRSGQGAKQTLSGDAPLEGVDAQEINPPLDNNSNDDDAANEEANEPVDRREAAEAAAAPADGNGSNEDVAVESDTSGEVVRGPRLRRLRPRRRPGKEDDFFCSSLSDYDDDEEEEEEGSEYSEDEDDYDDDEVEEDEEDWSSLEEEYGDNVRPVDSELNSQNSESPLSGGEDEELAETSLQADSIRQGQSPIPEEDAQSPPESEHADSTQDDNKTPPSARASTKADDDSDRNEDTKAESDESEVLQEYTWVRLFVAAHFVDGLLAAVKLLTDWLALSRDFLPQATASRAALVQQAVCRLAGLLNYLSPIVAQVEREFSDAELLACDYVGLPSDGVRSPSQLMPHLSAQCREALRRELQQGGDTSRRTPLPEDWLLRGTPSLSALHASLDFDQGTLSSRIEEALLRCLVLVRFGRRFAQQTPELGVNFVYHAESNYFTAPPPTDSTKTFSRSHQKRSDGPVPRKYRPRKAKKEREPYRPKVQPPKIVNEEALVGLGDLPTLPEAEKPSTSTSAMREEAMRNMAKLRLKNQVDKLSEEMDKRASVSVRPVAGFGGQLEAKFQPSPYIVLDTFCLLGHMPFVKCLLSTQQYVILIPRAVIAHLDLLKKTTVTARAVIRFLEEQTHIGNRYLRIQTEDEDLPESQKIRLNKIQSTTSGDDAAATPLPDFAVTSRWIGIVECAAFFSKVEPGSLASKNSEPSASKASTEIVNLLKYRPPASEVVPTPIITVLIGSRITTPQDVSVPLQLVHFAQNSGIALEPILHFSQRWKSKSR</sequence>
<proteinExistence type="predicted"/>
<dbReference type="Gene3D" id="3.40.50.1010">
    <property type="entry name" value="5'-nuclease"/>
    <property type="match status" value="1"/>
</dbReference>
<dbReference type="SUPFAM" id="SSF48452">
    <property type="entry name" value="TPR-like"/>
    <property type="match status" value="1"/>
</dbReference>
<dbReference type="InterPro" id="IPR011990">
    <property type="entry name" value="TPR-like_helical_dom_sf"/>
</dbReference>
<dbReference type="Pfam" id="PF10373">
    <property type="entry name" value="EST1_DNA_bind"/>
    <property type="match status" value="1"/>
</dbReference>
<dbReference type="STRING" id="53468.A0A0R3U7K2"/>
<dbReference type="Proteomes" id="UP000267029">
    <property type="component" value="Unassembled WGS sequence"/>
</dbReference>
<dbReference type="OrthoDB" id="5920073at2759"/>
<dbReference type="GO" id="GO:0070034">
    <property type="term" value="F:telomerase RNA binding"/>
    <property type="evidence" value="ECO:0007669"/>
    <property type="project" value="TreeGrafter"/>
</dbReference>
<keyword evidence="1" id="KW-0866">Nonsense-mediated mRNA decay</keyword>
<feature type="domain" description="PIN" evidence="4">
    <location>
        <begin position="950"/>
        <end position="1031"/>
    </location>
</feature>
<dbReference type="Pfam" id="PF13638">
    <property type="entry name" value="PIN_4"/>
    <property type="match status" value="1"/>
</dbReference>
<feature type="compositionally biased region" description="Acidic residues" evidence="2">
    <location>
        <begin position="492"/>
        <end position="533"/>
    </location>
</feature>
<feature type="compositionally biased region" description="Polar residues" evidence="2">
    <location>
        <begin position="542"/>
        <end position="551"/>
    </location>
</feature>
<dbReference type="PANTHER" id="PTHR15696:SF7">
    <property type="entry name" value="NONSENSE-MEDIATED MRNA DECAY FACTOR"/>
    <property type="match status" value="1"/>
</dbReference>
<dbReference type="PANTHER" id="PTHR15696">
    <property type="entry name" value="SMG-7 SUPPRESSOR WITH MORPHOLOGICAL EFFECT ON GENITALIA PROTEIN 7"/>
    <property type="match status" value="1"/>
</dbReference>
<dbReference type="GO" id="GO:0000184">
    <property type="term" value="P:nuclear-transcribed mRNA catabolic process, nonsense-mediated decay"/>
    <property type="evidence" value="ECO:0007669"/>
    <property type="project" value="UniProtKB-KW"/>
</dbReference>
<evidence type="ECO:0000313" key="6">
    <source>
        <dbReference type="Proteomes" id="UP000267029"/>
    </source>
</evidence>
<feature type="region of interest" description="Disordered" evidence="2">
    <location>
        <begin position="374"/>
        <end position="627"/>
    </location>
</feature>
<feature type="compositionally biased region" description="Acidic residues" evidence="2">
    <location>
        <begin position="418"/>
        <end position="430"/>
    </location>
</feature>
<reference evidence="5 6" key="1">
    <citation type="submission" date="2018-10" db="EMBL/GenBank/DDBJ databases">
        <authorList>
            <consortium name="Pathogen Informatics"/>
        </authorList>
    </citation>
    <scope>NUCLEOTIDE SEQUENCE [LARGE SCALE GENOMIC DNA]</scope>
</reference>
<evidence type="ECO:0000256" key="2">
    <source>
        <dbReference type="SAM" id="MobiDB-lite"/>
    </source>
</evidence>
<dbReference type="InterPro" id="IPR018834">
    <property type="entry name" value="DNA/RNA-bd_Est1-type"/>
</dbReference>
<protein>
    <recommendedName>
        <fullName evidence="7">PIN domain-containing protein</fullName>
    </recommendedName>
</protein>
<feature type="compositionally biased region" description="Basic residues" evidence="2">
    <location>
        <begin position="468"/>
        <end position="479"/>
    </location>
</feature>
<organism evidence="5 6">
    <name type="scientific">Mesocestoides corti</name>
    <name type="common">Flatworm</name>
    <dbReference type="NCBI Taxonomy" id="53468"/>
    <lineage>
        <taxon>Eukaryota</taxon>
        <taxon>Metazoa</taxon>
        <taxon>Spiralia</taxon>
        <taxon>Lophotrochozoa</taxon>
        <taxon>Platyhelminthes</taxon>
        <taxon>Cestoda</taxon>
        <taxon>Eucestoda</taxon>
        <taxon>Cyclophyllidea</taxon>
        <taxon>Mesocestoididae</taxon>
        <taxon>Mesocestoides</taxon>
    </lineage>
</organism>
<dbReference type="GO" id="GO:0005697">
    <property type="term" value="C:telomerase holoenzyme complex"/>
    <property type="evidence" value="ECO:0007669"/>
    <property type="project" value="TreeGrafter"/>
</dbReference>
<dbReference type="InterPro" id="IPR045153">
    <property type="entry name" value="Est1/Ebs1-like"/>
</dbReference>
<gene>
    <name evidence="5" type="ORF">MCOS_LOCUS2808</name>
</gene>
<accession>A0A0R3U7K2</accession>
<dbReference type="GO" id="GO:0042162">
    <property type="term" value="F:telomeric DNA binding"/>
    <property type="evidence" value="ECO:0007669"/>
    <property type="project" value="TreeGrafter"/>
</dbReference>
<dbReference type="Gene3D" id="1.25.40.10">
    <property type="entry name" value="Tetratricopeptide repeat domain"/>
    <property type="match status" value="1"/>
</dbReference>
<feature type="region of interest" description="Disordered" evidence="2">
    <location>
        <begin position="821"/>
        <end position="864"/>
    </location>
</feature>
<evidence type="ECO:0000313" key="5">
    <source>
        <dbReference type="EMBL" id="VDD76805.1"/>
    </source>
</evidence>
<feature type="compositionally biased region" description="Polar residues" evidence="2">
    <location>
        <begin position="563"/>
        <end position="575"/>
    </location>
</feature>
<dbReference type="InterPro" id="IPR002716">
    <property type="entry name" value="PIN_dom"/>
</dbReference>
<evidence type="ECO:0008006" key="7">
    <source>
        <dbReference type="Google" id="ProtNLM"/>
    </source>
</evidence>
<dbReference type="AlphaFoldDB" id="A0A0R3U7K2"/>
<evidence type="ECO:0000256" key="1">
    <source>
        <dbReference type="ARBA" id="ARBA00023161"/>
    </source>
</evidence>
<evidence type="ECO:0000259" key="3">
    <source>
        <dbReference type="Pfam" id="PF10373"/>
    </source>
</evidence>
<name>A0A0R3U7K2_MESCO</name>